<proteinExistence type="predicted"/>
<dbReference type="EMBL" id="JAFIMR010000039">
    <property type="protein sequence ID" value="KAI1857699.1"/>
    <property type="molecule type" value="Genomic_DNA"/>
</dbReference>
<reference evidence="2" key="1">
    <citation type="submission" date="2021-03" db="EMBL/GenBank/DDBJ databases">
        <title>Revisited historic fungal species revealed as producer of novel bioactive compounds through whole genome sequencing and comparative genomics.</title>
        <authorList>
            <person name="Vignolle G.A."/>
            <person name="Hochenegger N."/>
            <person name="Mach R.L."/>
            <person name="Mach-Aigner A.R."/>
            <person name="Javad Rahimi M."/>
            <person name="Salim K.A."/>
            <person name="Chan C.M."/>
            <person name="Lim L.B.L."/>
            <person name="Cai F."/>
            <person name="Druzhinina I.S."/>
            <person name="U'Ren J.M."/>
            <person name="Derntl C."/>
        </authorList>
    </citation>
    <scope>NUCLEOTIDE SEQUENCE</scope>
    <source>
        <strain evidence="2">TUCIM 5799</strain>
    </source>
</reference>
<gene>
    <name evidence="2" type="ORF">JX265_011114</name>
</gene>
<evidence type="ECO:0000313" key="3">
    <source>
        <dbReference type="Proteomes" id="UP000829685"/>
    </source>
</evidence>
<dbReference type="Proteomes" id="UP000829685">
    <property type="component" value="Unassembled WGS sequence"/>
</dbReference>
<evidence type="ECO:0000256" key="1">
    <source>
        <dbReference type="SAM" id="MobiDB-lite"/>
    </source>
</evidence>
<comment type="caution">
    <text evidence="2">The sequence shown here is derived from an EMBL/GenBank/DDBJ whole genome shotgun (WGS) entry which is preliminary data.</text>
</comment>
<feature type="region of interest" description="Disordered" evidence="1">
    <location>
        <begin position="122"/>
        <end position="153"/>
    </location>
</feature>
<name>A0A9Q0AK02_9PEZI</name>
<sequence length="153" mass="17308">MALTVLRHAARPLRCDGQTRFIVRGFPTASKDILQDVVLRHDGAVFLCPVEAPLSKESVRNFTEHDSSHDELLVFRVAAQCKWRNRDFQTNLSRFHLKAEVMVLHRWYLECRESDADANRLPIRREPASASAEPKIDGRCDLSAVQGGQQPSG</sequence>
<keyword evidence="3" id="KW-1185">Reference proteome</keyword>
<accession>A0A9Q0AK02</accession>
<protein>
    <submittedName>
        <fullName evidence="2">Uncharacterized protein</fullName>
    </submittedName>
</protein>
<organism evidence="2 3">
    <name type="scientific">Neoarthrinium moseri</name>
    <dbReference type="NCBI Taxonomy" id="1658444"/>
    <lineage>
        <taxon>Eukaryota</taxon>
        <taxon>Fungi</taxon>
        <taxon>Dikarya</taxon>
        <taxon>Ascomycota</taxon>
        <taxon>Pezizomycotina</taxon>
        <taxon>Sordariomycetes</taxon>
        <taxon>Xylariomycetidae</taxon>
        <taxon>Amphisphaeriales</taxon>
        <taxon>Apiosporaceae</taxon>
        <taxon>Neoarthrinium</taxon>
    </lineage>
</organism>
<evidence type="ECO:0000313" key="2">
    <source>
        <dbReference type="EMBL" id="KAI1857699.1"/>
    </source>
</evidence>
<dbReference type="AlphaFoldDB" id="A0A9Q0AK02"/>